<name>A0A415E6N5_9FIRM</name>
<dbReference type="Pfam" id="PF13561">
    <property type="entry name" value="adh_short_C2"/>
    <property type="match status" value="1"/>
</dbReference>
<dbReference type="Proteomes" id="UP000284841">
    <property type="component" value="Unassembled WGS sequence"/>
</dbReference>
<dbReference type="InterPro" id="IPR002347">
    <property type="entry name" value="SDR_fam"/>
</dbReference>
<dbReference type="OrthoDB" id="9803333at2"/>
<organism evidence="4 5">
    <name type="scientific">Emergencia timonensis</name>
    <dbReference type="NCBI Taxonomy" id="1776384"/>
    <lineage>
        <taxon>Bacteria</taxon>
        <taxon>Bacillati</taxon>
        <taxon>Bacillota</taxon>
        <taxon>Clostridia</taxon>
        <taxon>Peptostreptococcales</taxon>
        <taxon>Anaerovoracaceae</taxon>
        <taxon>Emergencia</taxon>
    </lineage>
</organism>
<keyword evidence="2" id="KW-0560">Oxidoreductase</keyword>
<dbReference type="PANTHER" id="PTHR42879">
    <property type="entry name" value="3-OXOACYL-(ACYL-CARRIER-PROTEIN) REDUCTASE"/>
    <property type="match status" value="1"/>
</dbReference>
<dbReference type="CDD" id="cd05344">
    <property type="entry name" value="BKR_like_SDR_like"/>
    <property type="match status" value="1"/>
</dbReference>
<dbReference type="FunFam" id="3.40.50.720:FF:000084">
    <property type="entry name" value="Short-chain dehydrogenase reductase"/>
    <property type="match status" value="1"/>
</dbReference>
<dbReference type="GO" id="GO:0008206">
    <property type="term" value="P:bile acid metabolic process"/>
    <property type="evidence" value="ECO:0007669"/>
    <property type="project" value="UniProtKB-ARBA"/>
</dbReference>
<protein>
    <submittedName>
        <fullName evidence="4">SDR family NAD(P)-dependent oxidoreductase</fullName>
    </submittedName>
</protein>
<dbReference type="STRING" id="1776384.GCA_900086585_02794"/>
<dbReference type="InterPro" id="IPR036291">
    <property type="entry name" value="NAD(P)-bd_dom_sf"/>
</dbReference>
<dbReference type="PRINTS" id="PR00081">
    <property type="entry name" value="GDHRDH"/>
</dbReference>
<evidence type="ECO:0000313" key="5">
    <source>
        <dbReference type="Proteomes" id="UP000284841"/>
    </source>
</evidence>
<sequence length="264" mass="28403">MDLGLKDKCALVLASSSGLGKAVAKELAAEGAKVMLFSPFEEQLEEAQEEITAETGNENVAYYCGDMTKAEDIKALVKAACDKFGPIYALFNNAGGPPAGPLNSFDDEAWYRAFDLTLLSYQRVVREVAPIMMENGGGRIVNSTSSSIKVVLDNLGLSNTMRAGVVGWSKTVSQELGKYNILVNVIGPGRIGTARIDHLDKMRAEKQGITVEQLQNNTWKTIPLGRYGKPEEYGKLAAFLLSSTANTYITGQTILVDGGLVKAL</sequence>
<dbReference type="EMBL" id="QRMS01000001">
    <property type="protein sequence ID" value="RHJ89447.1"/>
    <property type="molecule type" value="Genomic_DNA"/>
</dbReference>
<dbReference type="AlphaFoldDB" id="A0A415E6N5"/>
<dbReference type="SUPFAM" id="SSF51735">
    <property type="entry name" value="NAD(P)-binding Rossmann-fold domains"/>
    <property type="match status" value="1"/>
</dbReference>
<dbReference type="RefSeq" id="WP_118333572.1">
    <property type="nucleotide sequence ID" value="NZ_AP025567.1"/>
</dbReference>
<keyword evidence="5" id="KW-1185">Reference proteome</keyword>
<comment type="caution">
    <text evidence="4">The sequence shown here is derived from an EMBL/GenBank/DDBJ whole genome shotgun (WGS) entry which is preliminary data.</text>
</comment>
<gene>
    <name evidence="4" type="ORF">DW099_02415</name>
</gene>
<dbReference type="InterPro" id="IPR050259">
    <property type="entry name" value="SDR"/>
</dbReference>
<keyword evidence="3" id="KW-0443">Lipid metabolism</keyword>
<comment type="similarity">
    <text evidence="1">Belongs to the short-chain dehydrogenases/reductases (SDR) family.</text>
</comment>
<reference evidence="4 5" key="1">
    <citation type="submission" date="2018-08" db="EMBL/GenBank/DDBJ databases">
        <title>A genome reference for cultivated species of the human gut microbiota.</title>
        <authorList>
            <person name="Zou Y."/>
            <person name="Xue W."/>
            <person name="Luo G."/>
        </authorList>
    </citation>
    <scope>NUCLEOTIDE SEQUENCE [LARGE SCALE GENOMIC DNA]</scope>
    <source>
        <strain evidence="4 5">AM07-24</strain>
    </source>
</reference>
<accession>A0A415E6N5</accession>
<keyword evidence="3" id="KW-0753">Steroid metabolism</keyword>
<proteinExistence type="inferred from homology"/>
<dbReference type="Gene3D" id="3.40.50.720">
    <property type="entry name" value="NAD(P)-binding Rossmann-like Domain"/>
    <property type="match status" value="1"/>
</dbReference>
<evidence type="ECO:0000256" key="3">
    <source>
        <dbReference type="ARBA" id="ARBA00023221"/>
    </source>
</evidence>
<dbReference type="GO" id="GO:0016491">
    <property type="term" value="F:oxidoreductase activity"/>
    <property type="evidence" value="ECO:0007669"/>
    <property type="project" value="UniProtKB-KW"/>
</dbReference>
<evidence type="ECO:0000256" key="1">
    <source>
        <dbReference type="ARBA" id="ARBA00006484"/>
    </source>
</evidence>
<evidence type="ECO:0000256" key="2">
    <source>
        <dbReference type="ARBA" id="ARBA00023002"/>
    </source>
</evidence>
<dbReference type="PANTHER" id="PTHR42879:SF6">
    <property type="entry name" value="NADPH-DEPENDENT REDUCTASE BACG"/>
    <property type="match status" value="1"/>
</dbReference>
<evidence type="ECO:0000313" key="4">
    <source>
        <dbReference type="EMBL" id="RHJ89447.1"/>
    </source>
</evidence>